<evidence type="ECO:0008006" key="3">
    <source>
        <dbReference type="Google" id="ProtNLM"/>
    </source>
</evidence>
<sequence>MSDDCRRIWESASIAIPRKVPSSSCWVEMPPTTEELFSLILNAPSEAFRGNKFDPSNRASAILQLSEPNPENPAFLMNAPIKLPSNCQLIVPDILHADHRPQNTDLSPSCNLTPRFVVVHPHIDQIRDSLITVLGKSRKFVLMWPLSRPNRELLVQYALAHERETFVPLCGQLEAPVLDLMDSKTALFMQAGVIHATLTLEGGMLIGINTFSAGSALASLQCFVFELEAEVERDYGAIFNLFALQLKAIVGDLDISRQFLRGWVSLSSKITATIVRRDGRKKLTKTEKTKLNNMMWTLLAVAQQEGVLPDHCCGSTGELTHFRDVHLVPTSFSKRKKMIARNTILQRQSWDGGHFAD</sequence>
<reference evidence="1 2" key="1">
    <citation type="submission" date="2015-01" db="EMBL/GenBank/DDBJ databases">
        <title>The Genome Sequence of Exophiala xenobiotica CBS118157.</title>
        <authorList>
            <consortium name="The Broad Institute Genomics Platform"/>
            <person name="Cuomo C."/>
            <person name="de Hoog S."/>
            <person name="Gorbushina A."/>
            <person name="Stielow B."/>
            <person name="Teixiera M."/>
            <person name="Abouelleil A."/>
            <person name="Chapman S.B."/>
            <person name="Priest M."/>
            <person name="Young S.K."/>
            <person name="Wortman J."/>
            <person name="Nusbaum C."/>
            <person name="Birren B."/>
        </authorList>
    </citation>
    <scope>NUCLEOTIDE SEQUENCE [LARGE SCALE GENOMIC DNA]</scope>
    <source>
        <strain evidence="1 2">CBS 118157</strain>
    </source>
</reference>
<dbReference type="GeneID" id="25325207"/>
<dbReference type="AlphaFoldDB" id="A0A0D2D8Y9"/>
<dbReference type="STRING" id="348802.A0A0D2D8Y9"/>
<name>A0A0D2D8Y9_9EURO</name>
<keyword evidence="2" id="KW-1185">Reference proteome</keyword>
<dbReference type="RefSeq" id="XP_013319386.1">
    <property type="nucleotide sequence ID" value="XM_013463932.1"/>
</dbReference>
<dbReference type="HOGENOM" id="CLU_776208_0_0_1"/>
<dbReference type="Proteomes" id="UP000054342">
    <property type="component" value="Unassembled WGS sequence"/>
</dbReference>
<dbReference type="OrthoDB" id="4509490at2759"/>
<evidence type="ECO:0000313" key="1">
    <source>
        <dbReference type="EMBL" id="KIW58802.1"/>
    </source>
</evidence>
<organism evidence="1 2">
    <name type="scientific">Exophiala xenobiotica</name>
    <dbReference type="NCBI Taxonomy" id="348802"/>
    <lineage>
        <taxon>Eukaryota</taxon>
        <taxon>Fungi</taxon>
        <taxon>Dikarya</taxon>
        <taxon>Ascomycota</taxon>
        <taxon>Pezizomycotina</taxon>
        <taxon>Eurotiomycetes</taxon>
        <taxon>Chaetothyriomycetidae</taxon>
        <taxon>Chaetothyriales</taxon>
        <taxon>Herpotrichiellaceae</taxon>
        <taxon>Exophiala</taxon>
    </lineage>
</organism>
<gene>
    <name evidence="1" type="ORF">PV05_03299</name>
</gene>
<proteinExistence type="predicted"/>
<dbReference type="EMBL" id="KN847318">
    <property type="protein sequence ID" value="KIW58802.1"/>
    <property type="molecule type" value="Genomic_DNA"/>
</dbReference>
<evidence type="ECO:0000313" key="2">
    <source>
        <dbReference type="Proteomes" id="UP000054342"/>
    </source>
</evidence>
<protein>
    <recommendedName>
        <fullName evidence="3">JmjC domain-containing protein</fullName>
    </recommendedName>
</protein>
<accession>A0A0D2D8Y9</accession>